<dbReference type="InterPro" id="IPR000847">
    <property type="entry name" value="LysR_HTH_N"/>
</dbReference>
<comment type="caution">
    <text evidence="6">The sequence shown here is derived from an EMBL/GenBank/DDBJ whole genome shotgun (WGS) entry which is preliminary data.</text>
</comment>
<evidence type="ECO:0000256" key="3">
    <source>
        <dbReference type="ARBA" id="ARBA00023125"/>
    </source>
</evidence>
<dbReference type="Pfam" id="PF00126">
    <property type="entry name" value="HTH_1"/>
    <property type="match status" value="1"/>
</dbReference>
<dbReference type="EMBL" id="JBHRYR010000002">
    <property type="protein sequence ID" value="MFC3851743.1"/>
    <property type="molecule type" value="Genomic_DNA"/>
</dbReference>
<evidence type="ECO:0000256" key="2">
    <source>
        <dbReference type="ARBA" id="ARBA00023015"/>
    </source>
</evidence>
<comment type="similarity">
    <text evidence="1">Belongs to the LysR transcriptional regulatory family.</text>
</comment>
<accession>A0ABV7ZVF0</accession>
<dbReference type="CDD" id="cd08432">
    <property type="entry name" value="PBP2_GcdR_TrpI_HvrB_AmpR_like"/>
    <property type="match status" value="1"/>
</dbReference>
<keyword evidence="2" id="KW-0805">Transcription regulation</keyword>
<evidence type="ECO:0000259" key="5">
    <source>
        <dbReference type="PROSITE" id="PS50931"/>
    </source>
</evidence>
<dbReference type="RefSeq" id="WP_380693099.1">
    <property type="nucleotide sequence ID" value="NZ_JBHRYR010000002.1"/>
</dbReference>
<reference evidence="7" key="1">
    <citation type="journal article" date="2019" name="Int. J. Syst. Evol. Microbiol.">
        <title>The Global Catalogue of Microorganisms (GCM) 10K type strain sequencing project: providing services to taxonomists for standard genome sequencing and annotation.</title>
        <authorList>
            <consortium name="The Broad Institute Genomics Platform"/>
            <consortium name="The Broad Institute Genome Sequencing Center for Infectious Disease"/>
            <person name="Wu L."/>
            <person name="Ma J."/>
        </authorList>
    </citation>
    <scope>NUCLEOTIDE SEQUENCE [LARGE SCALE GENOMIC DNA]</scope>
    <source>
        <strain evidence="7">IBRC 10765</strain>
    </source>
</reference>
<dbReference type="InterPro" id="IPR036390">
    <property type="entry name" value="WH_DNA-bd_sf"/>
</dbReference>
<keyword evidence="4" id="KW-0804">Transcription</keyword>
<dbReference type="Gene3D" id="1.10.10.10">
    <property type="entry name" value="Winged helix-like DNA-binding domain superfamily/Winged helix DNA-binding domain"/>
    <property type="match status" value="1"/>
</dbReference>
<feature type="domain" description="HTH lysR-type" evidence="5">
    <location>
        <begin position="6"/>
        <end position="63"/>
    </location>
</feature>
<dbReference type="Gene3D" id="3.40.190.10">
    <property type="entry name" value="Periplasmic binding protein-like II"/>
    <property type="match status" value="2"/>
</dbReference>
<name>A0ABV7ZVF0_9GAMM</name>
<dbReference type="PANTHER" id="PTHR30537">
    <property type="entry name" value="HTH-TYPE TRANSCRIPTIONAL REGULATOR"/>
    <property type="match status" value="1"/>
</dbReference>
<dbReference type="SUPFAM" id="SSF46785">
    <property type="entry name" value="Winged helix' DNA-binding domain"/>
    <property type="match status" value="1"/>
</dbReference>
<keyword evidence="3" id="KW-0238">DNA-binding</keyword>
<dbReference type="PANTHER" id="PTHR30537:SF26">
    <property type="entry name" value="GLYCINE CLEAVAGE SYSTEM TRANSCRIPTIONAL ACTIVATOR"/>
    <property type="match status" value="1"/>
</dbReference>
<protein>
    <submittedName>
        <fullName evidence="6">LysR substrate-binding domain-containing protein</fullName>
    </submittedName>
</protein>
<dbReference type="InterPro" id="IPR005119">
    <property type="entry name" value="LysR_subst-bd"/>
</dbReference>
<keyword evidence="7" id="KW-1185">Reference proteome</keyword>
<proteinExistence type="inferred from homology"/>
<evidence type="ECO:0000313" key="6">
    <source>
        <dbReference type="EMBL" id="MFC3851743.1"/>
    </source>
</evidence>
<dbReference type="PROSITE" id="PS50931">
    <property type="entry name" value="HTH_LYSR"/>
    <property type="match status" value="1"/>
</dbReference>
<evidence type="ECO:0000313" key="7">
    <source>
        <dbReference type="Proteomes" id="UP001595617"/>
    </source>
</evidence>
<evidence type="ECO:0000256" key="4">
    <source>
        <dbReference type="ARBA" id="ARBA00023163"/>
    </source>
</evidence>
<dbReference type="PRINTS" id="PR00039">
    <property type="entry name" value="HTHLYSR"/>
</dbReference>
<dbReference type="SUPFAM" id="SSF53850">
    <property type="entry name" value="Periplasmic binding protein-like II"/>
    <property type="match status" value="1"/>
</dbReference>
<dbReference type="InterPro" id="IPR058163">
    <property type="entry name" value="LysR-type_TF_proteobact-type"/>
</dbReference>
<organism evidence="6 7">
    <name type="scientific">Saccharospirillum mangrovi</name>
    <dbReference type="NCBI Taxonomy" id="2161747"/>
    <lineage>
        <taxon>Bacteria</taxon>
        <taxon>Pseudomonadati</taxon>
        <taxon>Pseudomonadota</taxon>
        <taxon>Gammaproteobacteria</taxon>
        <taxon>Oceanospirillales</taxon>
        <taxon>Saccharospirillaceae</taxon>
        <taxon>Saccharospirillum</taxon>
    </lineage>
</organism>
<dbReference type="Pfam" id="PF03466">
    <property type="entry name" value="LysR_substrate"/>
    <property type="match status" value="1"/>
</dbReference>
<dbReference type="Proteomes" id="UP001595617">
    <property type="component" value="Unassembled WGS sequence"/>
</dbReference>
<sequence>MRRYIPSSTALTCFETAARHLSFTRAAQELHLTQSAVSRQVGKLEQFLGRELFIRLNKRLMLTQAGAAYYKEVVPLLDHMESTSLRLLQREDEQTTLTLSVLPTLASYWLMPHLAGFQKAYPQYHVTLLALDDIEAIDPERVDVIVHYGGDHWPRAQSHHLFREQVIAVCAPNLMAGEAQLLDLPLLHLSTRSNAWADWLARHSIDGARIAGPTFEHFHMLLEAATHGMGAAIVPTVLAAQALQEGRLVAPFGPAMDTPHEYLLSYPADKADQEPVVAFRDWVLQQLASCYQGD</sequence>
<gene>
    <name evidence="6" type="ORF">ACFOOG_02755</name>
</gene>
<dbReference type="InterPro" id="IPR036388">
    <property type="entry name" value="WH-like_DNA-bd_sf"/>
</dbReference>
<evidence type="ECO:0000256" key="1">
    <source>
        <dbReference type="ARBA" id="ARBA00009437"/>
    </source>
</evidence>